<evidence type="ECO:0000256" key="1">
    <source>
        <dbReference type="SAM" id="Phobius"/>
    </source>
</evidence>
<proteinExistence type="predicted"/>
<keyword evidence="3" id="KW-1185">Reference proteome</keyword>
<gene>
    <name evidence="2" type="ORF">JL106_05620</name>
</gene>
<dbReference type="RefSeq" id="WP_205259727.1">
    <property type="nucleotide sequence ID" value="NZ_JAERWK010000008.1"/>
</dbReference>
<reference evidence="2" key="1">
    <citation type="submission" date="2021-01" db="EMBL/GenBank/DDBJ databases">
        <title>YIM 132084 draft genome.</title>
        <authorList>
            <person name="An D."/>
        </authorList>
    </citation>
    <scope>NUCLEOTIDE SEQUENCE</scope>
    <source>
        <strain evidence="2">YIM 132084</strain>
    </source>
</reference>
<dbReference type="EMBL" id="JAERWK010000008">
    <property type="protein sequence ID" value="MBM9466761.1"/>
    <property type="molecule type" value="Genomic_DNA"/>
</dbReference>
<keyword evidence="1" id="KW-1133">Transmembrane helix</keyword>
<feature type="transmembrane region" description="Helical" evidence="1">
    <location>
        <begin position="22"/>
        <end position="43"/>
    </location>
</feature>
<protein>
    <submittedName>
        <fullName evidence="2">Uncharacterized protein</fullName>
    </submittedName>
</protein>
<sequence length="45" mass="4698">MTNTLITAVKTDVVEMDRADRALVRTVGGMLAIAVLLAVAAVLTI</sequence>
<accession>A0A938YBX0</accession>
<evidence type="ECO:0000313" key="3">
    <source>
        <dbReference type="Proteomes" id="UP000663792"/>
    </source>
</evidence>
<evidence type="ECO:0000313" key="2">
    <source>
        <dbReference type="EMBL" id="MBM9466761.1"/>
    </source>
</evidence>
<keyword evidence="1" id="KW-0812">Transmembrane</keyword>
<comment type="caution">
    <text evidence="2">The sequence shown here is derived from an EMBL/GenBank/DDBJ whole genome shotgun (WGS) entry which is preliminary data.</text>
</comment>
<organism evidence="2 3">
    <name type="scientific">Nakamurella leprariae</name>
    <dbReference type="NCBI Taxonomy" id="2803911"/>
    <lineage>
        <taxon>Bacteria</taxon>
        <taxon>Bacillati</taxon>
        <taxon>Actinomycetota</taxon>
        <taxon>Actinomycetes</taxon>
        <taxon>Nakamurellales</taxon>
        <taxon>Nakamurellaceae</taxon>
        <taxon>Nakamurella</taxon>
    </lineage>
</organism>
<keyword evidence="1" id="KW-0472">Membrane</keyword>
<dbReference type="AlphaFoldDB" id="A0A938YBX0"/>
<name>A0A938YBX0_9ACTN</name>
<dbReference type="Proteomes" id="UP000663792">
    <property type="component" value="Unassembled WGS sequence"/>
</dbReference>